<name>Q3MCC0_TRIV2</name>
<dbReference type="AlphaFoldDB" id="Q3MCC0"/>
<dbReference type="HOGENOM" id="CLU_2520389_0_0_3"/>
<evidence type="ECO:0000313" key="1">
    <source>
        <dbReference type="EMBL" id="ABA21366.1"/>
    </source>
</evidence>
<reference evidence="2" key="1">
    <citation type="journal article" date="2014" name="Stand. Genomic Sci.">
        <title>Complete genome sequence of Anabaena variabilis ATCC 29413.</title>
        <authorList>
            <person name="Thiel T."/>
            <person name="Pratte B.S."/>
            <person name="Zhong J."/>
            <person name="Goodwin L."/>
            <person name="Copeland A."/>
            <person name="Lucas S."/>
            <person name="Han C."/>
            <person name="Pitluck S."/>
            <person name="Land M.L."/>
            <person name="Kyrpides N.C."/>
            <person name="Woyke T."/>
        </authorList>
    </citation>
    <scope>NUCLEOTIDE SEQUENCE [LARGE SCALE GENOMIC DNA]</scope>
    <source>
        <strain evidence="2">ATCC 29413 / PCC 7937</strain>
    </source>
</reference>
<proteinExistence type="predicted"/>
<gene>
    <name evidence="1" type="ordered locus">Ava_1744</name>
</gene>
<protein>
    <submittedName>
        <fullName evidence="1">Uncharacterized protein</fullName>
    </submittedName>
</protein>
<accession>Q3MCC0</accession>
<dbReference type="KEGG" id="ava:Ava_1744"/>
<dbReference type="Proteomes" id="UP000002533">
    <property type="component" value="Chromosome"/>
</dbReference>
<sequence>MALGNAHQNHEPVGIAHPTDTENFMCKCRLRQQKSNRIPIEILELASALKCVNKFKLFINSNVYNNTSLRGKKRAGTQPAPSRI</sequence>
<organism evidence="1 2">
    <name type="scientific">Trichormus variabilis (strain ATCC 29413 / PCC 7937)</name>
    <name type="common">Anabaena variabilis</name>
    <dbReference type="NCBI Taxonomy" id="240292"/>
    <lineage>
        <taxon>Bacteria</taxon>
        <taxon>Bacillati</taxon>
        <taxon>Cyanobacteriota</taxon>
        <taxon>Cyanophyceae</taxon>
        <taxon>Nostocales</taxon>
        <taxon>Nostocaceae</taxon>
        <taxon>Trichormus</taxon>
    </lineage>
</organism>
<evidence type="ECO:0000313" key="2">
    <source>
        <dbReference type="Proteomes" id="UP000002533"/>
    </source>
</evidence>
<dbReference type="EMBL" id="CP000117">
    <property type="protein sequence ID" value="ABA21366.1"/>
    <property type="molecule type" value="Genomic_DNA"/>
</dbReference>
<dbReference type="eggNOG" id="ENOG5031ZPM">
    <property type="taxonomic scope" value="Bacteria"/>
</dbReference>